<evidence type="ECO:0000313" key="2">
    <source>
        <dbReference type="Proteomes" id="UP001233999"/>
    </source>
</evidence>
<dbReference type="EMBL" id="JASPKZ010008661">
    <property type="protein sequence ID" value="KAJ9579128.1"/>
    <property type="molecule type" value="Genomic_DNA"/>
</dbReference>
<evidence type="ECO:0000313" key="1">
    <source>
        <dbReference type="EMBL" id="KAJ9579128.1"/>
    </source>
</evidence>
<organism evidence="1 2">
    <name type="scientific">Diploptera punctata</name>
    <name type="common">Pacific beetle cockroach</name>
    <dbReference type="NCBI Taxonomy" id="6984"/>
    <lineage>
        <taxon>Eukaryota</taxon>
        <taxon>Metazoa</taxon>
        <taxon>Ecdysozoa</taxon>
        <taxon>Arthropoda</taxon>
        <taxon>Hexapoda</taxon>
        <taxon>Insecta</taxon>
        <taxon>Pterygota</taxon>
        <taxon>Neoptera</taxon>
        <taxon>Polyneoptera</taxon>
        <taxon>Dictyoptera</taxon>
        <taxon>Blattodea</taxon>
        <taxon>Blaberoidea</taxon>
        <taxon>Blaberidae</taxon>
        <taxon>Diplopterinae</taxon>
        <taxon>Diploptera</taxon>
    </lineage>
</organism>
<keyword evidence="2" id="KW-1185">Reference proteome</keyword>
<sequence>EIDFPNLLQHIVYIQKNKFRSMNFEIPDESDLISKFIKSTPDGNVIDGSNENPVVIINIKYE</sequence>
<proteinExistence type="predicted"/>
<protein>
    <submittedName>
        <fullName evidence="1">Uncharacterized protein</fullName>
    </submittedName>
</protein>
<name>A0AAD7ZFT2_DIPPU</name>
<feature type="non-terminal residue" evidence="1">
    <location>
        <position position="1"/>
    </location>
</feature>
<reference evidence="1" key="2">
    <citation type="submission" date="2023-05" db="EMBL/GenBank/DDBJ databases">
        <authorList>
            <person name="Fouks B."/>
        </authorList>
    </citation>
    <scope>NUCLEOTIDE SEQUENCE</scope>
    <source>
        <strain evidence="1">Stay&amp;Tobe</strain>
        <tissue evidence="1">Testes</tissue>
    </source>
</reference>
<accession>A0AAD7ZFT2</accession>
<feature type="non-terminal residue" evidence="1">
    <location>
        <position position="62"/>
    </location>
</feature>
<gene>
    <name evidence="1" type="ORF">L9F63_024764</name>
</gene>
<comment type="caution">
    <text evidence="1">The sequence shown here is derived from an EMBL/GenBank/DDBJ whole genome shotgun (WGS) entry which is preliminary data.</text>
</comment>
<reference evidence="1" key="1">
    <citation type="journal article" date="2023" name="IScience">
        <title>Live-bearing cockroach genome reveals convergent evolutionary mechanisms linked to viviparity in insects and beyond.</title>
        <authorList>
            <person name="Fouks B."/>
            <person name="Harrison M.C."/>
            <person name="Mikhailova A.A."/>
            <person name="Marchal E."/>
            <person name="English S."/>
            <person name="Carruthers M."/>
            <person name="Jennings E.C."/>
            <person name="Chiamaka E.L."/>
            <person name="Frigard R.A."/>
            <person name="Pippel M."/>
            <person name="Attardo G.M."/>
            <person name="Benoit J.B."/>
            <person name="Bornberg-Bauer E."/>
            <person name="Tobe S.S."/>
        </authorList>
    </citation>
    <scope>NUCLEOTIDE SEQUENCE</scope>
    <source>
        <strain evidence="1">Stay&amp;Tobe</strain>
    </source>
</reference>
<dbReference type="Proteomes" id="UP001233999">
    <property type="component" value="Unassembled WGS sequence"/>
</dbReference>
<dbReference type="AlphaFoldDB" id="A0AAD7ZFT2"/>